<keyword evidence="8 12" id="KW-0812">Transmembrane</keyword>
<dbReference type="Proteomes" id="UP000036102">
    <property type="component" value="Unassembled WGS sequence"/>
</dbReference>
<dbReference type="GO" id="GO:0055085">
    <property type="term" value="P:transmembrane transport"/>
    <property type="evidence" value="ECO:0007669"/>
    <property type="project" value="InterPro"/>
</dbReference>
<keyword evidence="5" id="KW-0813">Transport</keyword>
<reference evidence="13 14" key="1">
    <citation type="submission" date="2015-06" db="EMBL/GenBank/DDBJ databases">
        <title>Marinobacter subterrani, a genetically tractable neutrophilic iron-oxidizing strain isolated from the Soudan Iron Mine.</title>
        <authorList>
            <person name="Bonis B.M."/>
            <person name="Gralnick J.A."/>
        </authorList>
    </citation>
    <scope>NUCLEOTIDE SEQUENCE [LARGE SCALE GENOMIC DNA]</scope>
    <source>
        <strain evidence="13 14">JG233</strain>
    </source>
</reference>
<feature type="transmembrane region" description="Helical" evidence="12">
    <location>
        <begin position="268"/>
        <end position="286"/>
    </location>
</feature>
<dbReference type="STRING" id="1658765.Msub_10150"/>
<keyword evidence="9 12" id="KW-1133">Transmembrane helix</keyword>
<feature type="transmembrane region" description="Helical" evidence="12">
    <location>
        <begin position="330"/>
        <end position="355"/>
    </location>
</feature>
<evidence type="ECO:0000313" key="13">
    <source>
        <dbReference type="EMBL" id="KMQ73982.1"/>
    </source>
</evidence>
<dbReference type="InterPro" id="IPR005495">
    <property type="entry name" value="LptG/LptF_permease"/>
</dbReference>
<keyword evidence="10 12" id="KW-0472">Membrane</keyword>
<evidence type="ECO:0000256" key="8">
    <source>
        <dbReference type="ARBA" id="ARBA00022692"/>
    </source>
</evidence>
<evidence type="ECO:0000256" key="7">
    <source>
        <dbReference type="ARBA" id="ARBA00022519"/>
    </source>
</evidence>
<evidence type="ECO:0000256" key="2">
    <source>
        <dbReference type="ARBA" id="ARBA00004429"/>
    </source>
</evidence>
<gene>
    <name evidence="13" type="ORF">Msub_10150</name>
</gene>
<comment type="caution">
    <text evidence="13">The sequence shown here is derived from an EMBL/GenBank/DDBJ whole genome shotgun (WGS) entry which is preliminary data.</text>
</comment>
<keyword evidence="7" id="KW-0997">Cell inner membrane</keyword>
<dbReference type="PANTHER" id="PTHR33529">
    <property type="entry name" value="SLR0882 PROTEIN-RELATED"/>
    <property type="match status" value="1"/>
</dbReference>
<evidence type="ECO:0000256" key="4">
    <source>
        <dbReference type="ARBA" id="ARBA00014213"/>
    </source>
</evidence>
<dbReference type="InterPro" id="IPR030922">
    <property type="entry name" value="LptF"/>
</dbReference>
<dbReference type="OrthoDB" id="9778062at2"/>
<dbReference type="PANTHER" id="PTHR33529:SF7">
    <property type="entry name" value="LIPOPOLYSACCHARIDE EXPORT SYSTEM PERMEASE PROTEIN LPTF"/>
    <property type="match status" value="1"/>
</dbReference>
<comment type="subunit">
    <text evidence="11">Component of the lipopolysaccharide transport and assembly complex. The LptBFG transporter is composed of two ATP-binding proteins (LptB) and two transmembrane proteins (LptF and LptG).</text>
</comment>
<feature type="transmembrane region" description="Helical" evidence="12">
    <location>
        <begin position="99"/>
        <end position="121"/>
    </location>
</feature>
<protein>
    <recommendedName>
        <fullName evidence="4">Lipopolysaccharide export system permease protein LptF</fullName>
    </recommendedName>
</protein>
<dbReference type="AlphaFoldDB" id="A0A0J7J751"/>
<accession>A0A0J7J751</accession>
<sequence length="369" mass="40930">MTIIFRYLIRQVMVSMVAVSGILLLVFMSGRFLKYLSNAAEGEIAAGVLAEIMAYRFPGFLELILPLGLFIGILLAYGRMYLESEMTVLFACGLSEKSLLGKTLLGSLPVMLIVGAMSLYASPWGMNKVEKIIYEQRKATGFEMLAPGRFQSFSTGGRVTYTESLSEDKLQLKGVFIAEYAPDGSGLTIITSDAGAQLVDPETGSRFLILEEGSRYEGSAGELDYKTIDFEAYGLKIESGKAGTRELEDGVSTRSLLESDRPEDRALLHWRISLPLIVPVVTLLAVPLSRVNPRQGRFFHLLPAMLVYITYLGLLIVARDWLAEGKVPEWIGMLWVHALFLGLGLWLQFGPAWLYRRRLKREGGSHAPD</sequence>
<dbReference type="GO" id="GO:0015920">
    <property type="term" value="P:lipopolysaccharide transport"/>
    <property type="evidence" value="ECO:0007669"/>
    <property type="project" value="TreeGrafter"/>
</dbReference>
<evidence type="ECO:0000256" key="10">
    <source>
        <dbReference type="ARBA" id="ARBA00023136"/>
    </source>
</evidence>
<feature type="transmembrane region" description="Helical" evidence="12">
    <location>
        <begin position="12"/>
        <end position="33"/>
    </location>
</feature>
<comment type="similarity">
    <text evidence="3">Belongs to the LptF/LptG family.</text>
</comment>
<keyword evidence="6" id="KW-1003">Cell membrane</keyword>
<feature type="transmembrane region" description="Helical" evidence="12">
    <location>
        <begin position="298"/>
        <end position="318"/>
    </location>
</feature>
<evidence type="ECO:0000256" key="1">
    <source>
        <dbReference type="ARBA" id="ARBA00002265"/>
    </source>
</evidence>
<evidence type="ECO:0000256" key="5">
    <source>
        <dbReference type="ARBA" id="ARBA00022448"/>
    </source>
</evidence>
<dbReference type="PATRIC" id="fig|1658765.3.peg.146"/>
<evidence type="ECO:0000256" key="9">
    <source>
        <dbReference type="ARBA" id="ARBA00022989"/>
    </source>
</evidence>
<evidence type="ECO:0000256" key="11">
    <source>
        <dbReference type="ARBA" id="ARBA00026081"/>
    </source>
</evidence>
<dbReference type="GO" id="GO:0043190">
    <property type="term" value="C:ATP-binding cassette (ABC) transporter complex"/>
    <property type="evidence" value="ECO:0007669"/>
    <property type="project" value="InterPro"/>
</dbReference>
<name>A0A0J7J751_9GAMM</name>
<organism evidence="13 14">
    <name type="scientific">Marinobacter subterrani</name>
    <dbReference type="NCBI Taxonomy" id="1658765"/>
    <lineage>
        <taxon>Bacteria</taxon>
        <taxon>Pseudomonadati</taxon>
        <taxon>Pseudomonadota</taxon>
        <taxon>Gammaproteobacteria</taxon>
        <taxon>Pseudomonadales</taxon>
        <taxon>Marinobacteraceae</taxon>
        <taxon>Marinobacter</taxon>
    </lineage>
</organism>
<proteinExistence type="inferred from homology"/>
<evidence type="ECO:0000256" key="6">
    <source>
        <dbReference type="ARBA" id="ARBA00022475"/>
    </source>
</evidence>
<comment type="subcellular location">
    <subcellularLocation>
        <location evidence="2">Cell inner membrane</location>
        <topology evidence="2">Multi-pass membrane protein</topology>
    </subcellularLocation>
</comment>
<dbReference type="Pfam" id="PF03739">
    <property type="entry name" value="LptF_LptG"/>
    <property type="match status" value="1"/>
</dbReference>
<dbReference type="NCBIfam" id="TIGR04407">
    <property type="entry name" value="LptF_YjgP"/>
    <property type="match status" value="1"/>
</dbReference>
<comment type="function">
    <text evidence="1">Part of the ABC transporter complex LptBFG involved in the translocation of lipopolysaccharide (LPS) from the inner membrane to the outer membrane.</text>
</comment>
<dbReference type="EMBL" id="LFBU01000001">
    <property type="protein sequence ID" value="KMQ73982.1"/>
    <property type="molecule type" value="Genomic_DNA"/>
</dbReference>
<feature type="transmembrane region" description="Helical" evidence="12">
    <location>
        <begin position="53"/>
        <end position="78"/>
    </location>
</feature>
<evidence type="ECO:0000256" key="12">
    <source>
        <dbReference type="SAM" id="Phobius"/>
    </source>
</evidence>
<keyword evidence="14" id="KW-1185">Reference proteome</keyword>
<evidence type="ECO:0000313" key="14">
    <source>
        <dbReference type="Proteomes" id="UP000036102"/>
    </source>
</evidence>
<dbReference type="RefSeq" id="WP_048494256.1">
    <property type="nucleotide sequence ID" value="NZ_LFBU01000001.1"/>
</dbReference>
<evidence type="ECO:0000256" key="3">
    <source>
        <dbReference type="ARBA" id="ARBA00007725"/>
    </source>
</evidence>